<proteinExistence type="predicted"/>
<dbReference type="EMBL" id="JBANQN010000002">
    <property type="protein sequence ID" value="KAK6796435.1"/>
    <property type="molecule type" value="Genomic_DNA"/>
</dbReference>
<dbReference type="PROSITE" id="PS51257">
    <property type="entry name" value="PROKAR_LIPOPROTEIN"/>
    <property type="match status" value="1"/>
</dbReference>
<evidence type="ECO:0000256" key="1">
    <source>
        <dbReference type="SAM" id="SignalP"/>
    </source>
</evidence>
<name>A0AAN8YL06_SOLBU</name>
<protein>
    <submittedName>
        <fullName evidence="2">Uncharacterized protein</fullName>
    </submittedName>
</protein>
<sequence>MNKLVVFFASLSIPPSCFSFFCSCDEDWNKTEALKYKLVALNIDFNCRRYGGICSYTLDTFEKFS</sequence>
<dbReference type="AlphaFoldDB" id="A0AAN8YL06"/>
<evidence type="ECO:0000313" key="3">
    <source>
        <dbReference type="Proteomes" id="UP001371456"/>
    </source>
</evidence>
<comment type="caution">
    <text evidence="2">The sequence shown here is derived from an EMBL/GenBank/DDBJ whole genome shotgun (WGS) entry which is preliminary data.</text>
</comment>
<keyword evidence="3" id="KW-1185">Reference proteome</keyword>
<reference evidence="2 3" key="1">
    <citation type="submission" date="2024-02" db="EMBL/GenBank/DDBJ databases">
        <title>de novo genome assembly of Solanum bulbocastanum strain 11H21.</title>
        <authorList>
            <person name="Hosaka A.J."/>
        </authorList>
    </citation>
    <scope>NUCLEOTIDE SEQUENCE [LARGE SCALE GENOMIC DNA]</scope>
    <source>
        <tissue evidence="2">Young leaves</tissue>
    </source>
</reference>
<gene>
    <name evidence="2" type="ORF">RDI58_004136</name>
</gene>
<dbReference type="Proteomes" id="UP001371456">
    <property type="component" value="Unassembled WGS sequence"/>
</dbReference>
<keyword evidence="1" id="KW-0732">Signal</keyword>
<feature type="signal peptide" evidence="1">
    <location>
        <begin position="1"/>
        <end position="19"/>
    </location>
</feature>
<organism evidence="2 3">
    <name type="scientific">Solanum bulbocastanum</name>
    <name type="common">Wild potato</name>
    <dbReference type="NCBI Taxonomy" id="147425"/>
    <lineage>
        <taxon>Eukaryota</taxon>
        <taxon>Viridiplantae</taxon>
        <taxon>Streptophyta</taxon>
        <taxon>Embryophyta</taxon>
        <taxon>Tracheophyta</taxon>
        <taxon>Spermatophyta</taxon>
        <taxon>Magnoliopsida</taxon>
        <taxon>eudicotyledons</taxon>
        <taxon>Gunneridae</taxon>
        <taxon>Pentapetalae</taxon>
        <taxon>asterids</taxon>
        <taxon>lamiids</taxon>
        <taxon>Solanales</taxon>
        <taxon>Solanaceae</taxon>
        <taxon>Solanoideae</taxon>
        <taxon>Solaneae</taxon>
        <taxon>Solanum</taxon>
    </lineage>
</organism>
<accession>A0AAN8YL06</accession>
<feature type="chain" id="PRO_5042900736" evidence="1">
    <location>
        <begin position="20"/>
        <end position="65"/>
    </location>
</feature>
<evidence type="ECO:0000313" key="2">
    <source>
        <dbReference type="EMBL" id="KAK6796435.1"/>
    </source>
</evidence>